<dbReference type="Gene3D" id="1.10.510.10">
    <property type="entry name" value="Transferase(Phosphotransferase) domain 1"/>
    <property type="match status" value="1"/>
</dbReference>
<dbReference type="EMBL" id="PFFQ01000004">
    <property type="protein sequence ID" value="PIW19333.1"/>
    <property type="molecule type" value="Genomic_DNA"/>
</dbReference>
<dbReference type="InterPro" id="IPR000719">
    <property type="entry name" value="Prot_kinase_dom"/>
</dbReference>
<feature type="domain" description="Protein kinase" evidence="2">
    <location>
        <begin position="131"/>
        <end position="466"/>
    </location>
</feature>
<gene>
    <name evidence="3" type="ORF">COW36_00400</name>
</gene>
<dbReference type="SUPFAM" id="SSF56112">
    <property type="entry name" value="Protein kinase-like (PK-like)"/>
    <property type="match status" value="1"/>
</dbReference>
<dbReference type="PANTHER" id="PTHR10566:SF113">
    <property type="entry name" value="PROTEIN ACTIVITY OF BC1 COMPLEX KINASE 7, CHLOROPLASTIC"/>
    <property type="match status" value="1"/>
</dbReference>
<dbReference type="AlphaFoldDB" id="A0A2M7GBL8"/>
<organism evidence="3 4">
    <name type="scientific">bacterium (Candidatus Blackallbacteria) CG17_big_fil_post_rev_8_21_14_2_50_48_46</name>
    <dbReference type="NCBI Taxonomy" id="2014261"/>
    <lineage>
        <taxon>Bacteria</taxon>
        <taxon>Candidatus Blackallbacteria</taxon>
    </lineage>
</organism>
<proteinExistence type="inferred from homology"/>
<comment type="similarity">
    <text evidence="1">Belongs to the protein kinase superfamily. ADCK protein kinase family.</text>
</comment>
<evidence type="ECO:0000313" key="3">
    <source>
        <dbReference type="EMBL" id="PIW19333.1"/>
    </source>
</evidence>
<dbReference type="GO" id="GO:0005524">
    <property type="term" value="F:ATP binding"/>
    <property type="evidence" value="ECO:0007669"/>
    <property type="project" value="InterPro"/>
</dbReference>
<sequence length="466" mass="53508">MAETTKELRRLQEITAVLIQYGFREVVEQGIKRKWVPSPSKWRKTYDDAIELSKGTGPLSTPYKLRNVMEKLGGIFAKFGQVLSTRRDLLPPEYIEALSSLRSRMPFCDFDAIRNAFIDELGAPPEELFEYFSPEPVAAASLAQVHKARLHDGTVVAVKIQRPLVDENVAIDLKWLERLGETVVKLFPTLQPFRILETIQEFKEWSLRELNFFIEGRHIEQFSENTERMHFIRIPKVYWRYTSKRVLTMDFMEGITVDEITRLKAEGHNLEKIAGDVYYMLLKQTLIDGFFHGDLHPGNMLIAKDGKLMLLDFGLVGELQMDFRLAYFQYWTNLALGKFEEAVDALLKGADTSACTDLAGFKKEYIDFCEHVQGSSISEYSFGSTLNHITTLCSRYRIYFSTAFILLIRAMLTAEGIIMGLNPEFEFVAEAYPFFRKYYKEISGSKPKSNAGSLLYEIGIGMGLWK</sequence>
<evidence type="ECO:0000259" key="2">
    <source>
        <dbReference type="PROSITE" id="PS50011"/>
    </source>
</evidence>
<comment type="caution">
    <text evidence="3">The sequence shown here is derived from an EMBL/GenBank/DDBJ whole genome shotgun (WGS) entry which is preliminary data.</text>
</comment>
<name>A0A2M7GBL8_9BACT</name>
<dbReference type="CDD" id="cd05121">
    <property type="entry name" value="ABC1_ADCK3-like"/>
    <property type="match status" value="1"/>
</dbReference>
<dbReference type="InterPro" id="IPR011009">
    <property type="entry name" value="Kinase-like_dom_sf"/>
</dbReference>
<dbReference type="Proteomes" id="UP000231019">
    <property type="component" value="Unassembled WGS sequence"/>
</dbReference>
<dbReference type="Pfam" id="PF03109">
    <property type="entry name" value="ABC1"/>
    <property type="match status" value="1"/>
</dbReference>
<reference evidence="3 4" key="1">
    <citation type="submission" date="2017-09" db="EMBL/GenBank/DDBJ databases">
        <title>Depth-based differentiation of microbial function through sediment-hosted aquifers and enrichment of novel symbionts in the deep terrestrial subsurface.</title>
        <authorList>
            <person name="Probst A.J."/>
            <person name="Ladd B."/>
            <person name="Jarett J.K."/>
            <person name="Geller-Mcgrath D.E."/>
            <person name="Sieber C.M."/>
            <person name="Emerson J.B."/>
            <person name="Anantharaman K."/>
            <person name="Thomas B.C."/>
            <person name="Malmstrom R."/>
            <person name="Stieglmeier M."/>
            <person name="Klingl A."/>
            <person name="Woyke T."/>
            <person name="Ryan C.M."/>
            <person name="Banfield J.F."/>
        </authorList>
    </citation>
    <scope>NUCLEOTIDE SEQUENCE [LARGE SCALE GENOMIC DNA]</scope>
    <source>
        <strain evidence="3">CG17_big_fil_post_rev_8_21_14_2_50_48_46</strain>
    </source>
</reference>
<dbReference type="PANTHER" id="PTHR10566">
    <property type="entry name" value="CHAPERONE-ACTIVITY OF BC1 COMPLEX CABC1 -RELATED"/>
    <property type="match status" value="1"/>
</dbReference>
<dbReference type="GO" id="GO:0004672">
    <property type="term" value="F:protein kinase activity"/>
    <property type="evidence" value="ECO:0007669"/>
    <property type="project" value="InterPro"/>
</dbReference>
<evidence type="ECO:0000313" key="4">
    <source>
        <dbReference type="Proteomes" id="UP000231019"/>
    </source>
</evidence>
<protein>
    <recommendedName>
        <fullName evidence="2">Protein kinase domain-containing protein</fullName>
    </recommendedName>
</protein>
<dbReference type="InterPro" id="IPR004147">
    <property type="entry name" value="ABC1_dom"/>
</dbReference>
<accession>A0A2M7GBL8</accession>
<evidence type="ECO:0000256" key="1">
    <source>
        <dbReference type="ARBA" id="ARBA00009670"/>
    </source>
</evidence>
<dbReference type="InterPro" id="IPR050154">
    <property type="entry name" value="UbiB_kinase"/>
</dbReference>
<dbReference type="PROSITE" id="PS50011">
    <property type="entry name" value="PROTEIN_KINASE_DOM"/>
    <property type="match status" value="1"/>
</dbReference>